<dbReference type="SUPFAM" id="SSF54001">
    <property type="entry name" value="Cysteine proteinases"/>
    <property type="match status" value="1"/>
</dbReference>
<gene>
    <name evidence="3" type="ORF">WMW72_33900</name>
</gene>
<name>A0ABU9DVQ6_9BACL</name>
<feature type="chain" id="PRO_5047535792" evidence="1">
    <location>
        <begin position="25"/>
        <end position="264"/>
    </location>
</feature>
<comment type="caution">
    <text evidence="3">The sequence shown here is derived from an EMBL/GenBank/DDBJ whole genome shotgun (WGS) entry which is preliminary data.</text>
</comment>
<keyword evidence="1" id="KW-0732">Signal</keyword>
<reference evidence="3 4" key="1">
    <citation type="submission" date="2024-04" db="EMBL/GenBank/DDBJ databases">
        <title>draft genome sequnece of Paenibacillus filicis.</title>
        <authorList>
            <person name="Kim D.-U."/>
        </authorList>
    </citation>
    <scope>NUCLEOTIDE SEQUENCE [LARGE SCALE GENOMIC DNA]</scope>
    <source>
        <strain evidence="3 4">KACC14197</strain>
    </source>
</reference>
<keyword evidence="4" id="KW-1185">Reference proteome</keyword>
<dbReference type="PANTHER" id="PTHR33490">
    <property type="entry name" value="BLR5614 PROTEIN-RELATED"/>
    <property type="match status" value="1"/>
</dbReference>
<protein>
    <submittedName>
        <fullName evidence="3">Transglutaminase-like domain-containing protein</fullName>
    </submittedName>
</protein>
<evidence type="ECO:0000259" key="2">
    <source>
        <dbReference type="SMART" id="SM00460"/>
    </source>
</evidence>
<evidence type="ECO:0000313" key="4">
    <source>
        <dbReference type="Proteomes" id="UP001469365"/>
    </source>
</evidence>
<dbReference type="InterPro" id="IPR038765">
    <property type="entry name" value="Papain-like_cys_pep_sf"/>
</dbReference>
<dbReference type="Gene3D" id="3.10.620.30">
    <property type="match status" value="1"/>
</dbReference>
<dbReference type="EMBL" id="JBBPCC010000037">
    <property type="protein sequence ID" value="MEK8132887.1"/>
    <property type="molecule type" value="Genomic_DNA"/>
</dbReference>
<evidence type="ECO:0000256" key="1">
    <source>
        <dbReference type="SAM" id="SignalP"/>
    </source>
</evidence>
<proteinExistence type="predicted"/>
<feature type="domain" description="Transglutaminase-like" evidence="2">
    <location>
        <begin position="184"/>
        <end position="242"/>
    </location>
</feature>
<accession>A0ABU9DVQ6</accession>
<dbReference type="Pfam" id="PF01841">
    <property type="entry name" value="Transglut_core"/>
    <property type="match status" value="1"/>
</dbReference>
<dbReference type="InterPro" id="IPR002931">
    <property type="entry name" value="Transglutaminase-like"/>
</dbReference>
<evidence type="ECO:0000313" key="3">
    <source>
        <dbReference type="EMBL" id="MEK8132887.1"/>
    </source>
</evidence>
<sequence>MRKWTALFIAVCMFVLYLPAAALAAKPDSSSWLDLKNLNQGVIGIAYESGTKATKLMVTKDGVNYTYNLAAAGKEEFFPLQLGNGAYTLSILERVTDNRYKSVYNDSVDLQVKDAAGVYLNSIQNINYNEAEAVVEKARELTQNKKTDQEKVKAIYDYIVNTVTYDFNLAANVQTGYIPDLDSVLTSGKGICYDYASLFAAMNRSVGVPTKLLMGSSEHVKEYHAWNEVYLDGKWQTVDTTVDAGTGSQTLVKNAAEYKAAKVY</sequence>
<dbReference type="Proteomes" id="UP001469365">
    <property type="component" value="Unassembled WGS sequence"/>
</dbReference>
<dbReference type="SMART" id="SM00460">
    <property type="entry name" value="TGc"/>
    <property type="match status" value="1"/>
</dbReference>
<organism evidence="3 4">
    <name type="scientific">Paenibacillus filicis</name>
    <dbReference type="NCBI Taxonomy" id="669464"/>
    <lineage>
        <taxon>Bacteria</taxon>
        <taxon>Bacillati</taxon>
        <taxon>Bacillota</taxon>
        <taxon>Bacilli</taxon>
        <taxon>Bacillales</taxon>
        <taxon>Paenibacillaceae</taxon>
        <taxon>Paenibacillus</taxon>
    </lineage>
</organism>
<dbReference type="RefSeq" id="WP_341420011.1">
    <property type="nucleotide sequence ID" value="NZ_JBBPCC010000037.1"/>
</dbReference>
<feature type="signal peptide" evidence="1">
    <location>
        <begin position="1"/>
        <end position="24"/>
    </location>
</feature>